<dbReference type="AlphaFoldDB" id="A0A5X6ES88"/>
<gene>
    <name evidence="1" type="ORF">EKG95_25530</name>
</gene>
<protein>
    <submittedName>
        <fullName evidence="1">Uncharacterized protein</fullName>
    </submittedName>
</protein>
<accession>A0A5X6ES88</accession>
<organism evidence="1">
    <name type="scientific">Salmonella enterica subsp. enterica serovar Aqua</name>
    <dbReference type="NCBI Taxonomy" id="1302615"/>
    <lineage>
        <taxon>Bacteria</taxon>
        <taxon>Pseudomonadati</taxon>
        <taxon>Pseudomonadota</taxon>
        <taxon>Gammaproteobacteria</taxon>
        <taxon>Enterobacterales</taxon>
        <taxon>Enterobacteriaceae</taxon>
        <taxon>Salmonella</taxon>
    </lineage>
</organism>
<name>A0A5X6ES88_SALET</name>
<evidence type="ECO:0000313" key="1">
    <source>
        <dbReference type="EMBL" id="ECA3795109.1"/>
    </source>
</evidence>
<comment type="caution">
    <text evidence="1">The sequence shown here is derived from an EMBL/GenBank/DDBJ whole genome shotgun (WGS) entry which is preliminary data.</text>
</comment>
<proteinExistence type="predicted"/>
<sequence length="92" mass="10293">MSVGKRQNQALVTQKSQRCDILFAVMYDCIFYSYKHTRQLNSTSLIQAGVTLAENTQLSMNAMADSINIISCAIGKIAVSSEEQTQVFRRPE</sequence>
<reference evidence="1" key="1">
    <citation type="submission" date="2018-12" db="EMBL/GenBank/DDBJ databases">
        <authorList>
            <person name="Ashton P.M."/>
            <person name="Dallman T."/>
            <person name="Nair S."/>
            <person name="De Pinna E."/>
            <person name="Peters T."/>
            <person name="Grant K."/>
        </authorList>
    </citation>
    <scope>NUCLEOTIDE SEQUENCE</scope>
    <source>
        <strain evidence="1">650060</strain>
    </source>
</reference>
<dbReference type="EMBL" id="AAHUDZ010000061">
    <property type="protein sequence ID" value="ECA3795109.1"/>
    <property type="molecule type" value="Genomic_DNA"/>
</dbReference>